<reference evidence="14 15" key="1">
    <citation type="submission" date="2014-04" db="EMBL/GenBank/DDBJ databases">
        <title>The Genome Sequence of Mycobacterium tuberculosis TKK-01-0051.</title>
        <authorList>
            <consortium name="The Broad Institute Genomics Platform"/>
            <consortium name="The Broad Institute Genome Sequencing Center for Infectious Disease"/>
            <person name="Earl A.M."/>
            <person name="Cohen K."/>
            <person name="Pym A."/>
            <person name="Bishai W."/>
            <person name="Maharaj K."/>
            <person name="Desjardins C."/>
            <person name="Abeel T."/>
            <person name="Young S."/>
            <person name="Zeng Q."/>
            <person name="Gargeya S."/>
            <person name="Abouelleil A."/>
            <person name="Alvarado L."/>
            <person name="Chapman S.B."/>
            <person name="Gainer-Dewar J."/>
            <person name="Goldberg J."/>
            <person name="Griggs A."/>
            <person name="Gujja S."/>
            <person name="Hansen M."/>
            <person name="Howarth C."/>
            <person name="Imamovic A."/>
            <person name="Larimer J."/>
            <person name="Murphy C."/>
            <person name="Naylor J."/>
            <person name="Pearson M."/>
            <person name="Poon T.W."/>
            <person name="Priest M."/>
            <person name="Roberts A."/>
            <person name="Saif S."/>
            <person name="Shea T."/>
            <person name="Sykes S."/>
            <person name="Wortman J."/>
            <person name="Nusbaum C."/>
            <person name="Birren B."/>
        </authorList>
    </citation>
    <scope>NUCLEOTIDE SEQUENCE [LARGE SCALE GENOMIC DNA]</scope>
    <source>
        <strain evidence="14 15">TKK-01-0051</strain>
    </source>
</reference>
<dbReference type="SMART" id="SM00100">
    <property type="entry name" value="cNMP"/>
    <property type="match status" value="1"/>
</dbReference>
<dbReference type="Pfam" id="PF00027">
    <property type="entry name" value="cNMP_binding"/>
    <property type="match status" value="1"/>
</dbReference>
<keyword evidence="7" id="KW-0010">Activator</keyword>
<dbReference type="PROSITE" id="PS51063">
    <property type="entry name" value="HTH_CRP_2"/>
    <property type="match status" value="1"/>
</dbReference>
<feature type="domain" description="Cyclic nucleotide-binding" evidence="12">
    <location>
        <begin position="10"/>
        <end position="130"/>
    </location>
</feature>
<dbReference type="InterPro" id="IPR036388">
    <property type="entry name" value="WH-like_DNA-bd_sf"/>
</dbReference>
<dbReference type="InterPro" id="IPR050397">
    <property type="entry name" value="Env_Response_Regulators"/>
</dbReference>
<organism evidence="14 15">
    <name type="scientific">Mycobacterium [tuberculosis] TKK-01-0051</name>
    <dbReference type="NCBI Taxonomy" id="1324261"/>
    <lineage>
        <taxon>Bacteria</taxon>
        <taxon>Bacillati</taxon>
        <taxon>Actinomycetota</taxon>
        <taxon>Actinomycetes</taxon>
        <taxon>Mycobacteriales</taxon>
        <taxon>Mycobacteriaceae</taxon>
        <taxon>Mycobacterium</taxon>
        <taxon>Mycobacterium avium complex (MAC)</taxon>
    </lineage>
</organism>
<evidence type="ECO:0000256" key="4">
    <source>
        <dbReference type="ARBA" id="ARBA00023015"/>
    </source>
</evidence>
<dbReference type="PANTHER" id="PTHR24567:SF74">
    <property type="entry name" value="HTH-TYPE TRANSCRIPTIONAL REGULATOR ARCR"/>
    <property type="match status" value="1"/>
</dbReference>
<protein>
    <recommendedName>
        <fullName evidence="11">CRP-like cAMP-activated global transcriptional regulator</fullName>
    </recommendedName>
    <alternativeName>
        <fullName evidence="10">cAMP receptor protein</fullName>
    </alternativeName>
    <alternativeName>
        <fullName evidence="9">cAMP regulatory protein</fullName>
    </alternativeName>
</protein>
<comment type="caution">
    <text evidence="14">The sequence shown here is derived from an EMBL/GenBank/DDBJ whole genome shotgun (WGS) entry which is preliminary data.</text>
</comment>
<dbReference type="FunFam" id="2.60.120.10:FF:000003">
    <property type="entry name" value="Crp/Fnr family transcriptional regulator"/>
    <property type="match status" value="1"/>
</dbReference>
<dbReference type="Pfam" id="PF13545">
    <property type="entry name" value="HTH_Crp_2"/>
    <property type="match status" value="1"/>
</dbReference>
<dbReference type="GO" id="GO:0045893">
    <property type="term" value="P:positive regulation of DNA-templated transcription"/>
    <property type="evidence" value="ECO:0007669"/>
    <property type="project" value="UniProtKB-ARBA"/>
</dbReference>
<dbReference type="Proteomes" id="UP000025947">
    <property type="component" value="Unassembled WGS sequence"/>
</dbReference>
<proteinExistence type="predicted"/>
<dbReference type="SUPFAM" id="SSF46785">
    <property type="entry name" value="Winged helix' DNA-binding domain"/>
    <property type="match status" value="1"/>
</dbReference>
<evidence type="ECO:0000256" key="3">
    <source>
        <dbReference type="ARBA" id="ARBA00022741"/>
    </source>
</evidence>
<dbReference type="GO" id="GO:0003700">
    <property type="term" value="F:DNA-binding transcription factor activity"/>
    <property type="evidence" value="ECO:0007669"/>
    <property type="project" value="UniProtKB-ARBA"/>
</dbReference>
<dbReference type="PRINTS" id="PR00103">
    <property type="entry name" value="CAMPKINASE"/>
</dbReference>
<dbReference type="GeneID" id="31527502"/>
<sequence length="225" mass="25004">MNEVLARAGIFQGIAPDAVDALARHLQHVSFPRRRTVFVEGELGDDLYVILSGSVKIRHQTTDGRETVFAVLGPGDVFGELALFDPGPRTSTVITLTEVEAVRMDRPALRTWITERPEIAEQLLRVLARRLRHTNNTLCDLIFTDVPARVAKQILDLAMRFGTSNGGSVLVEHHLTQKELAQLVGSSRETVNKALSDFVQRGWIRQQGKALIIDQPAKLARRARA</sequence>
<dbReference type="PANTHER" id="PTHR24567">
    <property type="entry name" value="CRP FAMILY TRANSCRIPTIONAL REGULATORY PROTEIN"/>
    <property type="match status" value="1"/>
</dbReference>
<keyword evidence="1" id="KW-0678">Repressor</keyword>
<keyword evidence="8" id="KW-0804">Transcription</keyword>
<evidence type="ECO:0000256" key="2">
    <source>
        <dbReference type="ARBA" id="ARBA00022566"/>
    </source>
</evidence>
<dbReference type="SMART" id="SM00419">
    <property type="entry name" value="HTH_CRP"/>
    <property type="match status" value="1"/>
</dbReference>
<dbReference type="SUPFAM" id="SSF51206">
    <property type="entry name" value="cAMP-binding domain-like"/>
    <property type="match status" value="1"/>
</dbReference>
<dbReference type="InterPro" id="IPR012318">
    <property type="entry name" value="HTH_CRP"/>
</dbReference>
<evidence type="ECO:0000256" key="5">
    <source>
        <dbReference type="ARBA" id="ARBA00023125"/>
    </source>
</evidence>
<keyword evidence="6" id="KW-0114">cAMP</keyword>
<dbReference type="InterPro" id="IPR014710">
    <property type="entry name" value="RmlC-like_jellyroll"/>
</dbReference>
<dbReference type="RefSeq" id="WP_007771737.1">
    <property type="nucleotide sequence ID" value="NZ_KK328284.1"/>
</dbReference>
<evidence type="ECO:0000256" key="1">
    <source>
        <dbReference type="ARBA" id="ARBA00022491"/>
    </source>
</evidence>
<evidence type="ECO:0000313" key="15">
    <source>
        <dbReference type="Proteomes" id="UP000025947"/>
    </source>
</evidence>
<dbReference type="InterPro" id="IPR036390">
    <property type="entry name" value="WH_DNA-bd_sf"/>
</dbReference>
<dbReference type="GO" id="GO:0003677">
    <property type="term" value="F:DNA binding"/>
    <property type="evidence" value="ECO:0007669"/>
    <property type="project" value="UniProtKB-KW"/>
</dbReference>
<evidence type="ECO:0000313" key="14">
    <source>
        <dbReference type="EMBL" id="KBZ69546.1"/>
    </source>
</evidence>
<evidence type="ECO:0000259" key="13">
    <source>
        <dbReference type="PROSITE" id="PS51063"/>
    </source>
</evidence>
<keyword evidence="3" id="KW-0547">Nucleotide-binding</keyword>
<evidence type="ECO:0000256" key="6">
    <source>
        <dbReference type="ARBA" id="ARBA00023149"/>
    </source>
</evidence>
<keyword evidence="4" id="KW-0805">Transcription regulation</keyword>
<dbReference type="AlphaFoldDB" id="A0A051ULT2"/>
<dbReference type="PATRIC" id="fig|1324261.3.peg.273"/>
<dbReference type="Gene3D" id="1.10.10.10">
    <property type="entry name" value="Winged helix-like DNA-binding domain superfamily/Winged helix DNA-binding domain"/>
    <property type="match status" value="1"/>
</dbReference>
<dbReference type="CDD" id="cd00038">
    <property type="entry name" value="CAP_ED"/>
    <property type="match status" value="1"/>
</dbReference>
<gene>
    <name evidence="14" type="ORF">K875_00264</name>
</gene>
<evidence type="ECO:0000256" key="9">
    <source>
        <dbReference type="ARBA" id="ARBA00029868"/>
    </source>
</evidence>
<feature type="domain" description="HTH crp-type" evidence="13">
    <location>
        <begin position="144"/>
        <end position="217"/>
    </location>
</feature>
<keyword evidence="15" id="KW-1185">Reference proteome</keyword>
<dbReference type="GO" id="GO:0005829">
    <property type="term" value="C:cytosol"/>
    <property type="evidence" value="ECO:0007669"/>
    <property type="project" value="TreeGrafter"/>
</dbReference>
<dbReference type="EMBL" id="JLXW01000001">
    <property type="protein sequence ID" value="KBZ69546.1"/>
    <property type="molecule type" value="Genomic_DNA"/>
</dbReference>
<evidence type="ECO:0000256" key="11">
    <source>
        <dbReference type="ARBA" id="ARBA00068047"/>
    </source>
</evidence>
<keyword evidence="2" id="KW-0116">cAMP-binding</keyword>
<keyword evidence="5" id="KW-0238">DNA-binding</keyword>
<accession>A0A051ULT2</accession>
<evidence type="ECO:0000256" key="10">
    <source>
        <dbReference type="ARBA" id="ARBA00033082"/>
    </source>
</evidence>
<dbReference type="GO" id="GO:0030552">
    <property type="term" value="F:cAMP binding"/>
    <property type="evidence" value="ECO:0007669"/>
    <property type="project" value="UniProtKB-KW"/>
</dbReference>
<dbReference type="FunFam" id="1.10.10.10:FF:000019">
    <property type="entry name" value="Crp/Fnr family transcriptional regulator"/>
    <property type="match status" value="1"/>
</dbReference>
<dbReference type="HOGENOM" id="CLU_075053_3_4_11"/>
<dbReference type="InterPro" id="IPR000595">
    <property type="entry name" value="cNMP-bd_dom"/>
</dbReference>
<evidence type="ECO:0000256" key="7">
    <source>
        <dbReference type="ARBA" id="ARBA00023159"/>
    </source>
</evidence>
<name>A0A051ULT2_9MYCO</name>
<evidence type="ECO:0000256" key="8">
    <source>
        <dbReference type="ARBA" id="ARBA00023163"/>
    </source>
</evidence>
<dbReference type="InterPro" id="IPR018490">
    <property type="entry name" value="cNMP-bd_dom_sf"/>
</dbReference>
<dbReference type="PROSITE" id="PS50042">
    <property type="entry name" value="CNMP_BINDING_3"/>
    <property type="match status" value="1"/>
</dbReference>
<dbReference type="GO" id="GO:0045892">
    <property type="term" value="P:negative regulation of DNA-templated transcription"/>
    <property type="evidence" value="ECO:0007669"/>
    <property type="project" value="UniProtKB-ARBA"/>
</dbReference>
<dbReference type="Gene3D" id="2.60.120.10">
    <property type="entry name" value="Jelly Rolls"/>
    <property type="match status" value="1"/>
</dbReference>
<evidence type="ECO:0000259" key="12">
    <source>
        <dbReference type="PROSITE" id="PS50042"/>
    </source>
</evidence>